<dbReference type="Proteomes" id="UP000256763">
    <property type="component" value="Unassembled WGS sequence"/>
</dbReference>
<evidence type="ECO:0000313" key="3">
    <source>
        <dbReference type="Proteomes" id="UP000256763"/>
    </source>
</evidence>
<dbReference type="AlphaFoldDB" id="A0A3E0WVR9"/>
<gene>
    <name evidence="2" type="ORF">CAL65_11610</name>
</gene>
<name>A0A3E0WVR9_9GAMM</name>
<keyword evidence="3" id="KW-1185">Reference proteome</keyword>
<comment type="caution">
    <text evidence="2">The sequence shown here is derived from an EMBL/GenBank/DDBJ whole genome shotgun (WGS) entry which is preliminary data.</text>
</comment>
<reference evidence="3" key="1">
    <citation type="submission" date="2017-05" db="EMBL/GenBank/DDBJ databases">
        <authorList>
            <person name="Sharma S."/>
            <person name="Sidhu C."/>
            <person name="Pinnaka A.K."/>
        </authorList>
    </citation>
    <scope>NUCLEOTIDE SEQUENCE [LARGE SCALE GENOMIC DNA]</scope>
    <source>
        <strain evidence="3">AK93</strain>
    </source>
</reference>
<evidence type="ECO:0000256" key="1">
    <source>
        <dbReference type="SAM" id="MobiDB-lite"/>
    </source>
</evidence>
<feature type="compositionally biased region" description="Polar residues" evidence="1">
    <location>
        <begin position="68"/>
        <end position="84"/>
    </location>
</feature>
<feature type="region of interest" description="Disordered" evidence="1">
    <location>
        <begin position="64"/>
        <end position="93"/>
    </location>
</feature>
<dbReference type="EMBL" id="NFZW01000010">
    <property type="protein sequence ID" value="RFA36095.1"/>
    <property type="molecule type" value="Genomic_DNA"/>
</dbReference>
<accession>A0A3E0WVR9</accession>
<evidence type="ECO:0000313" key="2">
    <source>
        <dbReference type="EMBL" id="RFA36095.1"/>
    </source>
</evidence>
<dbReference type="RefSeq" id="WP_116347888.1">
    <property type="nucleotide sequence ID" value="NZ_NFZW01000010.1"/>
</dbReference>
<proteinExistence type="predicted"/>
<organism evidence="2 3">
    <name type="scientific">Alkalilimnicola ehrlichii</name>
    <dbReference type="NCBI Taxonomy" id="351052"/>
    <lineage>
        <taxon>Bacteria</taxon>
        <taxon>Pseudomonadati</taxon>
        <taxon>Pseudomonadota</taxon>
        <taxon>Gammaproteobacteria</taxon>
        <taxon>Chromatiales</taxon>
        <taxon>Ectothiorhodospiraceae</taxon>
        <taxon>Alkalilimnicola</taxon>
    </lineage>
</organism>
<protein>
    <submittedName>
        <fullName evidence="2">Uncharacterized protein</fullName>
    </submittedName>
</protein>
<sequence length="93" mass="9584">MTTIIKLRHILLSLFAVVALGLGGYAQAVSDRMPAPMITKPPLSKAAAPGTIKPPIKVVPGAKKTTMTKKTISGVTRTPTGKQTSSSSKKAAA</sequence>